<sequence length="241" mass="26165">MEVILTVTRNQEELKVLVETPRGHRPFEYGDVSVGQPRPNLADSEGLNLDGNHANGHGNASRNQGLHSGPVGNQGFILGNQGNPNFNPVYHGYVPPPPPPSYHSPQAILKPIKELEKDKVEKVEEEIAVISIPYTLKRIPAPTRPVPLVVTLPGPIPYSSEKAVPWNYGSDVYYHGVKKMFIPVPAKKEGVEKEDVNVGDFSGTGRITRSGRVFAPPNPQDVADVLAKAKGKQVVDGPEPV</sequence>
<name>A0A9D5BHP9_PEA</name>
<organism evidence="2 3">
    <name type="scientific">Pisum sativum</name>
    <name type="common">Garden pea</name>
    <name type="synonym">Lathyrus oleraceus</name>
    <dbReference type="NCBI Taxonomy" id="3888"/>
    <lineage>
        <taxon>Eukaryota</taxon>
        <taxon>Viridiplantae</taxon>
        <taxon>Streptophyta</taxon>
        <taxon>Embryophyta</taxon>
        <taxon>Tracheophyta</taxon>
        <taxon>Spermatophyta</taxon>
        <taxon>Magnoliopsida</taxon>
        <taxon>eudicotyledons</taxon>
        <taxon>Gunneridae</taxon>
        <taxon>Pentapetalae</taxon>
        <taxon>rosids</taxon>
        <taxon>fabids</taxon>
        <taxon>Fabales</taxon>
        <taxon>Fabaceae</taxon>
        <taxon>Papilionoideae</taxon>
        <taxon>50 kb inversion clade</taxon>
        <taxon>NPAAA clade</taxon>
        <taxon>Hologalegina</taxon>
        <taxon>IRL clade</taxon>
        <taxon>Fabeae</taxon>
        <taxon>Lathyrus</taxon>
    </lineage>
</organism>
<reference evidence="2 3" key="1">
    <citation type="journal article" date="2022" name="Nat. Genet.">
        <title>Improved pea reference genome and pan-genome highlight genomic features and evolutionary characteristics.</title>
        <authorList>
            <person name="Yang T."/>
            <person name="Liu R."/>
            <person name="Luo Y."/>
            <person name="Hu S."/>
            <person name="Wang D."/>
            <person name="Wang C."/>
            <person name="Pandey M.K."/>
            <person name="Ge S."/>
            <person name="Xu Q."/>
            <person name="Li N."/>
            <person name="Li G."/>
            <person name="Huang Y."/>
            <person name="Saxena R.K."/>
            <person name="Ji Y."/>
            <person name="Li M."/>
            <person name="Yan X."/>
            <person name="He Y."/>
            <person name="Liu Y."/>
            <person name="Wang X."/>
            <person name="Xiang C."/>
            <person name="Varshney R.K."/>
            <person name="Ding H."/>
            <person name="Gao S."/>
            <person name="Zong X."/>
        </authorList>
    </citation>
    <scope>NUCLEOTIDE SEQUENCE [LARGE SCALE GENOMIC DNA]</scope>
    <source>
        <strain evidence="2 3">cv. Zhongwan 6</strain>
    </source>
</reference>
<dbReference type="Proteomes" id="UP001058974">
    <property type="component" value="Chromosome 1"/>
</dbReference>
<evidence type="ECO:0000313" key="3">
    <source>
        <dbReference type="Proteomes" id="UP001058974"/>
    </source>
</evidence>
<keyword evidence="3" id="KW-1185">Reference proteome</keyword>
<accession>A0A9D5BHP9</accession>
<dbReference type="EMBL" id="JAMSHJ010000001">
    <property type="protein sequence ID" value="KAI5443799.1"/>
    <property type="molecule type" value="Genomic_DNA"/>
</dbReference>
<gene>
    <name evidence="2" type="ORF">KIW84_012445</name>
</gene>
<comment type="caution">
    <text evidence="2">The sequence shown here is derived from an EMBL/GenBank/DDBJ whole genome shotgun (WGS) entry which is preliminary data.</text>
</comment>
<evidence type="ECO:0000256" key="1">
    <source>
        <dbReference type="SAM" id="MobiDB-lite"/>
    </source>
</evidence>
<feature type="region of interest" description="Disordered" evidence="1">
    <location>
        <begin position="28"/>
        <end position="78"/>
    </location>
</feature>
<dbReference type="AlphaFoldDB" id="A0A9D5BHP9"/>
<protein>
    <submittedName>
        <fullName evidence="2">Uncharacterized protein</fullName>
    </submittedName>
</protein>
<proteinExistence type="predicted"/>
<evidence type="ECO:0000313" key="2">
    <source>
        <dbReference type="EMBL" id="KAI5443799.1"/>
    </source>
</evidence>
<dbReference type="Gramene" id="Psat01G0244500-T1">
    <property type="protein sequence ID" value="KAI5443799.1"/>
    <property type="gene ID" value="KIW84_012445"/>
</dbReference>